<evidence type="ECO:0000256" key="1">
    <source>
        <dbReference type="SAM" id="Phobius"/>
    </source>
</evidence>
<dbReference type="AlphaFoldDB" id="Q63FW9"/>
<evidence type="ECO:0000259" key="2">
    <source>
        <dbReference type="Pfam" id="PF07885"/>
    </source>
</evidence>
<proteinExistence type="predicted"/>
<gene>
    <name evidence="3" type="ordered locus">BCE33L0587</name>
</gene>
<accession>Q63FW9</accession>
<dbReference type="KEGG" id="bcz:BCE33L0587"/>
<sequence>MLKMKQYLLFDKKWILGKVNILQYRKVIDFPVTTGILFGRGSLMLSFMLTLKRMLKACLRAWKDKEFQVLFVLTFLTLTSGTIFYSTVEGLRSLDALYFSVVMLTTVGDGQFSPQTDFGRYLRCYTYL</sequence>
<keyword evidence="3" id="KW-0407">Ion channel</keyword>
<dbReference type="SUPFAM" id="SSF81324">
    <property type="entry name" value="Voltage-gated potassium channels"/>
    <property type="match status" value="1"/>
</dbReference>
<organism evidence="3 4">
    <name type="scientific">Bacillus cereus (strain ZK / E33L)</name>
    <dbReference type="NCBI Taxonomy" id="288681"/>
    <lineage>
        <taxon>Bacteria</taxon>
        <taxon>Bacillati</taxon>
        <taxon>Bacillota</taxon>
        <taxon>Bacilli</taxon>
        <taxon>Bacillales</taxon>
        <taxon>Bacillaceae</taxon>
        <taxon>Bacillus</taxon>
        <taxon>Bacillus cereus group</taxon>
    </lineage>
</organism>
<feature type="transmembrane region" description="Helical" evidence="1">
    <location>
        <begin position="30"/>
        <end position="49"/>
    </location>
</feature>
<keyword evidence="1" id="KW-0812">Transmembrane</keyword>
<feature type="transmembrane region" description="Helical" evidence="1">
    <location>
        <begin position="69"/>
        <end position="88"/>
    </location>
</feature>
<keyword evidence="3" id="KW-0406">Ion transport</keyword>
<evidence type="ECO:0000313" key="3">
    <source>
        <dbReference type="EMBL" id="AAU19654.1"/>
    </source>
</evidence>
<keyword evidence="1" id="KW-0472">Membrane</keyword>
<dbReference type="Proteomes" id="UP000002612">
    <property type="component" value="Chromosome"/>
</dbReference>
<name>Q63FW9_BACCZ</name>
<reference evidence="4" key="1">
    <citation type="journal article" date="2006" name="J. Bacteriol.">
        <title>Pathogenomic sequence analysis of Bacillus cereus and Bacillus thuringiensis isolates closely related to Bacillus anthracis.</title>
        <authorList>
            <person name="Han C.S."/>
            <person name="Xie G."/>
            <person name="Challacombe J.F."/>
            <person name="Altherr M.R."/>
            <person name="Bhotika S.S."/>
            <person name="Brown N."/>
            <person name="Bruce D."/>
            <person name="Campbell C.S."/>
            <person name="Campbell M.L."/>
            <person name="Chen J."/>
            <person name="Chertkov O."/>
            <person name="Cleland C."/>
            <person name="Dimitrijevic M."/>
            <person name="Doggett N.A."/>
            <person name="Fawcett J.J."/>
            <person name="Glavina T."/>
            <person name="Goodwin L.A."/>
            <person name="Green L.D."/>
            <person name="Hill K.K."/>
            <person name="Hitchcock P."/>
            <person name="Jackson P.J."/>
            <person name="Keim P."/>
            <person name="Kewalramani A.R."/>
            <person name="Longmire J."/>
            <person name="Lucas S."/>
            <person name="Malfatti S."/>
            <person name="McMurry K."/>
            <person name="Meincke L.J."/>
            <person name="Misra M."/>
            <person name="Moseman B.L."/>
            <person name="Mundt M."/>
            <person name="Munk A.C."/>
            <person name="Okinaka R.T."/>
            <person name="Parson-Quintana B."/>
            <person name="Reilly L.P."/>
            <person name="Richardson P."/>
            <person name="Robinson D.L."/>
            <person name="Rubin E."/>
            <person name="Saunders E."/>
            <person name="Tapia R."/>
            <person name="Tesmer J.G."/>
            <person name="Thayer N."/>
            <person name="Thompson L.S."/>
            <person name="Tice H."/>
            <person name="Ticknor L.O."/>
            <person name="Wills P.L."/>
            <person name="Brettin T.S."/>
            <person name="Gilna P."/>
        </authorList>
    </citation>
    <scope>NUCLEOTIDE SEQUENCE [LARGE SCALE GENOMIC DNA]</scope>
    <source>
        <strain evidence="4">ZK / E33L</strain>
    </source>
</reference>
<evidence type="ECO:0000313" key="4">
    <source>
        <dbReference type="Proteomes" id="UP000002612"/>
    </source>
</evidence>
<keyword evidence="3" id="KW-0813">Transport</keyword>
<dbReference type="GO" id="GO:0034220">
    <property type="term" value="P:monoatomic ion transmembrane transport"/>
    <property type="evidence" value="ECO:0007669"/>
    <property type="project" value="UniProtKB-KW"/>
</dbReference>
<keyword evidence="1" id="KW-1133">Transmembrane helix</keyword>
<dbReference type="Gene3D" id="1.10.287.70">
    <property type="match status" value="1"/>
</dbReference>
<dbReference type="Pfam" id="PF07885">
    <property type="entry name" value="Ion_trans_2"/>
    <property type="match status" value="1"/>
</dbReference>
<feature type="domain" description="Potassium channel" evidence="2">
    <location>
        <begin position="73"/>
        <end position="122"/>
    </location>
</feature>
<protein>
    <submittedName>
        <fullName evidence="3">Probable potassium channel protein</fullName>
    </submittedName>
</protein>
<dbReference type="EMBL" id="CP000001">
    <property type="protein sequence ID" value="AAU19654.1"/>
    <property type="molecule type" value="Genomic_DNA"/>
</dbReference>
<dbReference type="InterPro" id="IPR013099">
    <property type="entry name" value="K_chnl_dom"/>
</dbReference>